<feature type="region of interest" description="Disordered" evidence="1">
    <location>
        <begin position="51"/>
        <end position="72"/>
    </location>
</feature>
<evidence type="ECO:0000313" key="2">
    <source>
        <dbReference type="EMBL" id="KAL3280533.1"/>
    </source>
</evidence>
<evidence type="ECO:0000256" key="1">
    <source>
        <dbReference type="SAM" id="MobiDB-lite"/>
    </source>
</evidence>
<sequence length="139" mass="15430">MEKVGKIMVIRGLGELYAACVNYTVSDIEYLRDVKEAFVCPKCASRIKLRSNSSSTSTNESSEDQPMTTKHSNQLMKKMSDNLASLNTFYKDLRNDVAEIKTCQTAAANSIVEVTRVGLDSLCLWKVRFSSFSSGPSQL</sequence>
<dbReference type="EMBL" id="JABFTP020000144">
    <property type="protein sequence ID" value="KAL3280533.1"/>
    <property type="molecule type" value="Genomic_DNA"/>
</dbReference>
<protein>
    <submittedName>
        <fullName evidence="2">Uncharacterized protein</fullName>
    </submittedName>
</protein>
<comment type="caution">
    <text evidence="2">The sequence shown here is derived from an EMBL/GenBank/DDBJ whole genome shotgun (WGS) entry which is preliminary data.</text>
</comment>
<dbReference type="AlphaFoldDB" id="A0ABD2NP91"/>
<dbReference type="Proteomes" id="UP001516400">
    <property type="component" value="Unassembled WGS sequence"/>
</dbReference>
<name>A0ABD2NP91_9CUCU</name>
<evidence type="ECO:0000313" key="3">
    <source>
        <dbReference type="Proteomes" id="UP001516400"/>
    </source>
</evidence>
<organism evidence="2 3">
    <name type="scientific">Cryptolaemus montrouzieri</name>
    <dbReference type="NCBI Taxonomy" id="559131"/>
    <lineage>
        <taxon>Eukaryota</taxon>
        <taxon>Metazoa</taxon>
        <taxon>Ecdysozoa</taxon>
        <taxon>Arthropoda</taxon>
        <taxon>Hexapoda</taxon>
        <taxon>Insecta</taxon>
        <taxon>Pterygota</taxon>
        <taxon>Neoptera</taxon>
        <taxon>Endopterygota</taxon>
        <taxon>Coleoptera</taxon>
        <taxon>Polyphaga</taxon>
        <taxon>Cucujiformia</taxon>
        <taxon>Coccinelloidea</taxon>
        <taxon>Coccinellidae</taxon>
        <taxon>Scymninae</taxon>
        <taxon>Scymnini</taxon>
        <taxon>Cryptolaemus</taxon>
    </lineage>
</organism>
<reference evidence="2 3" key="1">
    <citation type="journal article" date="2021" name="BMC Biol.">
        <title>Horizontally acquired antibacterial genes associated with adaptive radiation of ladybird beetles.</title>
        <authorList>
            <person name="Li H.S."/>
            <person name="Tang X.F."/>
            <person name="Huang Y.H."/>
            <person name="Xu Z.Y."/>
            <person name="Chen M.L."/>
            <person name="Du X.Y."/>
            <person name="Qiu B.Y."/>
            <person name="Chen P.T."/>
            <person name="Zhang W."/>
            <person name="Slipinski A."/>
            <person name="Escalona H.E."/>
            <person name="Waterhouse R.M."/>
            <person name="Zwick A."/>
            <person name="Pang H."/>
        </authorList>
    </citation>
    <scope>NUCLEOTIDE SEQUENCE [LARGE SCALE GENOMIC DNA]</scope>
    <source>
        <strain evidence="2">SYSU2018</strain>
    </source>
</reference>
<accession>A0ABD2NP91</accession>
<gene>
    <name evidence="2" type="ORF">HHI36_003765</name>
</gene>
<proteinExistence type="predicted"/>
<keyword evidence="3" id="KW-1185">Reference proteome</keyword>
<feature type="compositionally biased region" description="Low complexity" evidence="1">
    <location>
        <begin position="51"/>
        <end position="60"/>
    </location>
</feature>